<sequence length="70" mass="7476">MSTCPGDKTSWPELVGTQGDVAVGVIKTENPNLNVFTLPVGSFVTGDHDCNRVRVYVNANDFVAKVPKLG</sequence>
<keyword evidence="3" id="KW-0722">Serine protease inhibitor</keyword>
<dbReference type="PROSITE" id="PS00285">
    <property type="entry name" value="POTATO_INHIBITOR"/>
    <property type="match status" value="1"/>
</dbReference>
<proteinExistence type="inferred from homology"/>
<evidence type="ECO:0000313" key="4">
    <source>
        <dbReference type="EMBL" id="KAF3456855.1"/>
    </source>
</evidence>
<evidence type="ECO:0000256" key="1">
    <source>
        <dbReference type="ARBA" id="ARBA00008210"/>
    </source>
</evidence>
<dbReference type="SUPFAM" id="SSF54654">
    <property type="entry name" value="CI-2 family of serine protease inhibitors"/>
    <property type="match status" value="1"/>
</dbReference>
<dbReference type="AlphaFoldDB" id="A0A8K0HSD6"/>
<dbReference type="GO" id="GO:0004867">
    <property type="term" value="F:serine-type endopeptidase inhibitor activity"/>
    <property type="evidence" value="ECO:0007669"/>
    <property type="project" value="UniProtKB-KW"/>
</dbReference>
<keyword evidence="5" id="KW-1185">Reference proteome</keyword>
<evidence type="ECO:0000256" key="2">
    <source>
        <dbReference type="ARBA" id="ARBA00022690"/>
    </source>
</evidence>
<organism evidence="4 5">
    <name type="scientific">Rhamnella rubrinervis</name>
    <dbReference type="NCBI Taxonomy" id="2594499"/>
    <lineage>
        <taxon>Eukaryota</taxon>
        <taxon>Viridiplantae</taxon>
        <taxon>Streptophyta</taxon>
        <taxon>Embryophyta</taxon>
        <taxon>Tracheophyta</taxon>
        <taxon>Spermatophyta</taxon>
        <taxon>Magnoliopsida</taxon>
        <taxon>eudicotyledons</taxon>
        <taxon>Gunneridae</taxon>
        <taxon>Pentapetalae</taxon>
        <taxon>rosids</taxon>
        <taxon>fabids</taxon>
        <taxon>Rosales</taxon>
        <taxon>Rhamnaceae</taxon>
        <taxon>rhamnoid group</taxon>
        <taxon>Rhamneae</taxon>
        <taxon>Rhamnella</taxon>
    </lineage>
</organism>
<dbReference type="OrthoDB" id="10013825at2759"/>
<gene>
    <name evidence="4" type="ORF">FNV43_RR01509</name>
</gene>
<dbReference type="PANTHER" id="PTHR33091">
    <property type="entry name" value="PROTEIN, PUTATIVE, EXPRESSED-RELATED"/>
    <property type="match status" value="1"/>
</dbReference>
<accession>A0A8K0HSD6</accession>
<name>A0A8K0HSD6_9ROSA</name>
<reference evidence="4" key="1">
    <citation type="submission" date="2020-03" db="EMBL/GenBank/DDBJ databases">
        <title>A high-quality chromosome-level genome assembly of a woody plant with both climbing and erect habits, Rhamnella rubrinervis.</title>
        <authorList>
            <person name="Lu Z."/>
            <person name="Yang Y."/>
            <person name="Zhu X."/>
            <person name="Sun Y."/>
        </authorList>
    </citation>
    <scope>NUCLEOTIDE SEQUENCE</scope>
    <source>
        <strain evidence="4">BYM</strain>
        <tissue evidence="4">Leaf</tissue>
    </source>
</reference>
<comment type="similarity">
    <text evidence="1">Belongs to the protease inhibitor I13 (potato type I serine protease inhibitor) family.</text>
</comment>
<keyword evidence="2" id="KW-0646">Protease inhibitor</keyword>
<dbReference type="InterPro" id="IPR036354">
    <property type="entry name" value="Prot_inh_pot1_sf"/>
</dbReference>
<dbReference type="Gene3D" id="3.30.10.10">
    <property type="entry name" value="Trypsin Inhibitor V, subunit A"/>
    <property type="match status" value="1"/>
</dbReference>
<dbReference type="GO" id="GO:0009611">
    <property type="term" value="P:response to wounding"/>
    <property type="evidence" value="ECO:0007669"/>
    <property type="project" value="InterPro"/>
</dbReference>
<protein>
    <submittedName>
        <fullName evidence="4">Uncharacterized protein</fullName>
    </submittedName>
</protein>
<dbReference type="PANTHER" id="PTHR33091:SF29">
    <property type="entry name" value="SUBTILISIN INHIBITOR 1"/>
    <property type="match status" value="1"/>
</dbReference>
<dbReference type="EMBL" id="VOIH02000001">
    <property type="protein sequence ID" value="KAF3456855.1"/>
    <property type="molecule type" value="Genomic_DNA"/>
</dbReference>
<comment type="caution">
    <text evidence="4">The sequence shown here is derived from an EMBL/GenBank/DDBJ whole genome shotgun (WGS) entry which is preliminary data.</text>
</comment>
<dbReference type="Pfam" id="PF00280">
    <property type="entry name" value="potato_inhibit"/>
    <property type="match status" value="1"/>
</dbReference>
<dbReference type="PRINTS" id="PR00292">
    <property type="entry name" value="POTATOINHBTR"/>
</dbReference>
<evidence type="ECO:0000313" key="5">
    <source>
        <dbReference type="Proteomes" id="UP000796880"/>
    </source>
</evidence>
<evidence type="ECO:0000256" key="3">
    <source>
        <dbReference type="ARBA" id="ARBA00022900"/>
    </source>
</evidence>
<dbReference type="Proteomes" id="UP000796880">
    <property type="component" value="Unassembled WGS sequence"/>
</dbReference>
<dbReference type="InterPro" id="IPR000864">
    <property type="entry name" value="Prot_inh_pot1"/>
</dbReference>